<organism evidence="2 3">
    <name type="scientific">Dactylonectria estremocensis</name>
    <dbReference type="NCBI Taxonomy" id="1079267"/>
    <lineage>
        <taxon>Eukaryota</taxon>
        <taxon>Fungi</taxon>
        <taxon>Dikarya</taxon>
        <taxon>Ascomycota</taxon>
        <taxon>Pezizomycotina</taxon>
        <taxon>Sordariomycetes</taxon>
        <taxon>Hypocreomycetidae</taxon>
        <taxon>Hypocreales</taxon>
        <taxon>Nectriaceae</taxon>
        <taxon>Dactylonectria</taxon>
    </lineage>
</organism>
<evidence type="ECO:0000256" key="1">
    <source>
        <dbReference type="SAM" id="Phobius"/>
    </source>
</evidence>
<dbReference type="PANTHER" id="PTHR46082:SF6">
    <property type="entry name" value="AAA+ ATPASE DOMAIN-CONTAINING PROTEIN-RELATED"/>
    <property type="match status" value="1"/>
</dbReference>
<dbReference type="OrthoDB" id="7464126at2759"/>
<dbReference type="SUPFAM" id="SSF53474">
    <property type="entry name" value="alpha/beta-Hydrolases"/>
    <property type="match status" value="1"/>
</dbReference>
<evidence type="ECO:0008006" key="4">
    <source>
        <dbReference type="Google" id="ProtNLM"/>
    </source>
</evidence>
<dbReference type="InterPro" id="IPR029058">
    <property type="entry name" value="AB_hydrolase_fold"/>
</dbReference>
<dbReference type="AlphaFoldDB" id="A0A9P9EMM4"/>
<dbReference type="Pfam" id="PF13374">
    <property type="entry name" value="TPR_10"/>
    <property type="match status" value="1"/>
</dbReference>
<dbReference type="PANTHER" id="PTHR46082">
    <property type="entry name" value="ATP/GTP-BINDING PROTEIN-RELATED"/>
    <property type="match status" value="1"/>
</dbReference>
<dbReference type="InterPro" id="IPR019734">
    <property type="entry name" value="TPR_rpt"/>
</dbReference>
<keyword evidence="1" id="KW-0472">Membrane</keyword>
<dbReference type="SMART" id="SM00028">
    <property type="entry name" value="TPR"/>
    <property type="match status" value="6"/>
</dbReference>
<comment type="caution">
    <text evidence="2">The sequence shown here is derived from an EMBL/GenBank/DDBJ whole genome shotgun (WGS) entry which is preliminary data.</text>
</comment>
<dbReference type="InterPro" id="IPR011990">
    <property type="entry name" value="TPR-like_helical_dom_sf"/>
</dbReference>
<evidence type="ECO:0000313" key="3">
    <source>
        <dbReference type="Proteomes" id="UP000717696"/>
    </source>
</evidence>
<dbReference type="Pfam" id="PF13424">
    <property type="entry name" value="TPR_12"/>
    <property type="match status" value="4"/>
</dbReference>
<dbReference type="SUPFAM" id="SSF48452">
    <property type="entry name" value="TPR-like"/>
    <property type="match status" value="3"/>
</dbReference>
<keyword evidence="1" id="KW-1133">Transmembrane helix</keyword>
<proteinExistence type="predicted"/>
<name>A0A9P9EMM4_9HYPO</name>
<sequence length="1135" mass="128731">MNQVLIRYGLIVGILNVAFFYYKFTKGIPTRLVAENAPKARFELVPASTYNVPAPTRGIDIIFVHGLGSNPDTTWRAGQCSTAPEAPEEACPESDRYVTWVCDFLPGDLYSDVRQDIRLFFYNYDAYWKRDALPERLSTLGVALVGRITSGIRTTDAERSRDLIFVAHSYGGLVVKKALLLAKADTSQSYIAEATKAVLFLGTPHRGSSFSYWGWWQAQALWLLGSNPSILADLHYDSASLRDLHDEFVRIDRGNMTVFNFYEQRPIRLAQLWFLKWQEYCVRESSATYGGPRVYNFGLSVDHYGLNKFGSRDVNYQFVLSKLREITLSLAVSAKYSYAVPLETVESYTQREELWSELKDKLRIRHDNASVPYAVAISGLGGVGKSQLALKFAETHKDRYNPILWIDATDAESVRSSFQRCAVELGLPENGNMKHGSALTDDSAVQGVLRWLRDRNEVDDEWLFIVDNADDLVPRGCEQVQVGDMTAEESMTLLLHHLGEDADGVPTSVAARCEQVADKLGYLALAVDLAGAYIGNDPDPKSALKQYLQDFTRHRDDLLQMDRFRGLLPTEKTVWTVWDTTLEKIARDNPQLHPNLLLTFLAHFRGTIIQDEMLRLAALGISRIQSTTGERLPVSLQEFLSVDEGKWDSFQYRKSREVMLRYNLLKRVDGEWPGVTMHGLVQWRALKSSAQEEIPQKEWYMIVILAACSQMTEERHQPEFRRHLMTHLPQISELGDDTTRDSETRTFFMQGILAHVYHDEGRWDEAEKLLVEAMKIRKAKLGADHPDTLISMANLASTYRNQGQWDKAEKLEVKVMEISKAKLGADHLDTLTSMGNLASTLLNQGRWDEAEKLLIEVMETRKAKLGANHPNTLISMSNLASTLLNQGRWDEAEKLFVEVIETHKAKLKVDYPNMLTSMGNLASTLWNQGRWNEAGKLFIEVMETSKAKLGANHPHTLIYMGNLASTLLNQGRWNEAKKLFIEVMETSKAKLGADHPNTLISISNLASTYWNQGRWNKAEKLEVEVMKTRKAKLGADHPDTLISMANLASTYWNQGRWNKAEKLEVEVMETSKAKLGADHPDTLRSMRNLAITWRNQGRHEEALALMRECIQACERALGLRHPFTLLALATIEKWN</sequence>
<dbReference type="Proteomes" id="UP000717696">
    <property type="component" value="Unassembled WGS sequence"/>
</dbReference>
<reference evidence="2" key="1">
    <citation type="journal article" date="2021" name="Nat. Commun.">
        <title>Genetic determinants of endophytism in the Arabidopsis root mycobiome.</title>
        <authorList>
            <person name="Mesny F."/>
            <person name="Miyauchi S."/>
            <person name="Thiergart T."/>
            <person name="Pickel B."/>
            <person name="Atanasova L."/>
            <person name="Karlsson M."/>
            <person name="Huettel B."/>
            <person name="Barry K.W."/>
            <person name="Haridas S."/>
            <person name="Chen C."/>
            <person name="Bauer D."/>
            <person name="Andreopoulos W."/>
            <person name="Pangilinan J."/>
            <person name="LaButti K."/>
            <person name="Riley R."/>
            <person name="Lipzen A."/>
            <person name="Clum A."/>
            <person name="Drula E."/>
            <person name="Henrissat B."/>
            <person name="Kohler A."/>
            <person name="Grigoriev I.V."/>
            <person name="Martin F.M."/>
            <person name="Hacquard S."/>
        </authorList>
    </citation>
    <scope>NUCLEOTIDE SEQUENCE</scope>
    <source>
        <strain evidence="2">MPI-CAGE-AT-0021</strain>
    </source>
</reference>
<dbReference type="Gene3D" id="3.40.50.300">
    <property type="entry name" value="P-loop containing nucleotide triphosphate hydrolases"/>
    <property type="match status" value="1"/>
</dbReference>
<keyword evidence="3" id="KW-1185">Reference proteome</keyword>
<protein>
    <recommendedName>
        <fullName evidence="4">GPI inositol-deacylase</fullName>
    </recommendedName>
</protein>
<feature type="transmembrane region" description="Helical" evidence="1">
    <location>
        <begin position="5"/>
        <end position="22"/>
    </location>
</feature>
<dbReference type="SUPFAM" id="SSF52540">
    <property type="entry name" value="P-loop containing nucleoside triphosphate hydrolases"/>
    <property type="match status" value="1"/>
</dbReference>
<keyword evidence="1" id="KW-0812">Transmembrane</keyword>
<dbReference type="Gene3D" id="3.40.50.1820">
    <property type="entry name" value="alpha/beta hydrolase"/>
    <property type="match status" value="1"/>
</dbReference>
<dbReference type="InterPro" id="IPR053137">
    <property type="entry name" value="NLR-like"/>
</dbReference>
<dbReference type="EMBL" id="JAGMUU010000014">
    <property type="protein sequence ID" value="KAH7139811.1"/>
    <property type="molecule type" value="Genomic_DNA"/>
</dbReference>
<dbReference type="InterPro" id="IPR027417">
    <property type="entry name" value="P-loop_NTPase"/>
</dbReference>
<dbReference type="Gene3D" id="1.25.40.10">
    <property type="entry name" value="Tetratricopeptide repeat domain"/>
    <property type="match status" value="3"/>
</dbReference>
<accession>A0A9P9EMM4</accession>
<gene>
    <name evidence="2" type="ORF">B0J13DRAFT_638817</name>
</gene>
<evidence type="ECO:0000313" key="2">
    <source>
        <dbReference type="EMBL" id="KAH7139811.1"/>
    </source>
</evidence>